<sequence>ERDVQGPGPRGWFAAAPLGELEENAIFVAGGLGESGARLGDGWIFRLD</sequence>
<gene>
    <name evidence="1" type="ORF">E0Z10_g9841</name>
</gene>
<dbReference type="STRING" id="37992.A0A4Z0Y7J1"/>
<protein>
    <submittedName>
        <fullName evidence="1">Uncharacterized protein</fullName>
    </submittedName>
</protein>
<reference evidence="1 2" key="1">
    <citation type="submission" date="2019-03" db="EMBL/GenBank/DDBJ databases">
        <title>Draft genome sequence of Xylaria hypoxylon DSM 108379, a ubiquitous saprotrophic-parasitic fungi on hardwood.</title>
        <authorList>
            <person name="Buettner E."/>
            <person name="Leonhardt S."/>
            <person name="Gebauer A.M."/>
            <person name="Liers C."/>
            <person name="Hofrichter M."/>
            <person name="Kellner H."/>
        </authorList>
    </citation>
    <scope>NUCLEOTIDE SEQUENCE [LARGE SCALE GENOMIC DNA]</scope>
    <source>
        <strain evidence="1 2">DSM 108379</strain>
    </source>
</reference>
<comment type="caution">
    <text evidence="1">The sequence shown here is derived from an EMBL/GenBank/DDBJ whole genome shotgun (WGS) entry which is preliminary data.</text>
</comment>
<name>A0A4Z0Y7J1_9PEZI</name>
<keyword evidence="2" id="KW-1185">Reference proteome</keyword>
<proteinExistence type="predicted"/>
<accession>A0A4Z0Y7J1</accession>
<organism evidence="1 2">
    <name type="scientific">Xylaria hypoxylon</name>
    <dbReference type="NCBI Taxonomy" id="37992"/>
    <lineage>
        <taxon>Eukaryota</taxon>
        <taxon>Fungi</taxon>
        <taxon>Dikarya</taxon>
        <taxon>Ascomycota</taxon>
        <taxon>Pezizomycotina</taxon>
        <taxon>Sordariomycetes</taxon>
        <taxon>Xylariomycetidae</taxon>
        <taxon>Xylariales</taxon>
        <taxon>Xylariaceae</taxon>
        <taxon>Xylaria</taxon>
    </lineage>
</organism>
<dbReference type="EMBL" id="SKBN01000334">
    <property type="protein sequence ID" value="TGJ78917.1"/>
    <property type="molecule type" value="Genomic_DNA"/>
</dbReference>
<dbReference type="Proteomes" id="UP000297716">
    <property type="component" value="Unassembled WGS sequence"/>
</dbReference>
<feature type="non-terminal residue" evidence="1">
    <location>
        <position position="1"/>
    </location>
</feature>
<evidence type="ECO:0000313" key="1">
    <source>
        <dbReference type="EMBL" id="TGJ78917.1"/>
    </source>
</evidence>
<evidence type="ECO:0000313" key="2">
    <source>
        <dbReference type="Proteomes" id="UP000297716"/>
    </source>
</evidence>
<dbReference type="AlphaFoldDB" id="A0A4Z0Y7J1"/>
<dbReference type="OrthoDB" id="10250130at2759"/>